<accession>A0A0F7SD88</accession>
<dbReference type="Proteomes" id="UP000242770">
    <property type="component" value="Unassembled WGS sequence"/>
</dbReference>
<name>A0A0F7SD88_9BASI</name>
<sequence length="103" mass="10801">MPCMNYAAANQQRQGTSSTDLERACIRGMAVHFGSRPPKHKSLCLSVTGVFLPRCPGVPFAGIVAEAAITGRCSLVTEMHLGPSQPDMIGTLHLSTGHEAPAG</sequence>
<dbReference type="AlphaFoldDB" id="A0A0F7SD88"/>
<organism evidence="1 2">
    <name type="scientific">Sporisorium scitamineum</name>
    <dbReference type="NCBI Taxonomy" id="49012"/>
    <lineage>
        <taxon>Eukaryota</taxon>
        <taxon>Fungi</taxon>
        <taxon>Dikarya</taxon>
        <taxon>Basidiomycota</taxon>
        <taxon>Ustilaginomycotina</taxon>
        <taxon>Ustilaginomycetes</taxon>
        <taxon>Ustilaginales</taxon>
        <taxon>Ustilaginaceae</taxon>
        <taxon>Sporisorium</taxon>
    </lineage>
</organism>
<reference evidence="2" key="1">
    <citation type="submission" date="2014-06" db="EMBL/GenBank/DDBJ databases">
        <authorList>
            <person name="Berkman P.J."/>
        </authorList>
    </citation>
    <scope>NUCLEOTIDE SEQUENCE [LARGE SCALE GENOMIC DNA]</scope>
</reference>
<dbReference type="EMBL" id="CCFA01003970">
    <property type="protein sequence ID" value="CDW99013.1"/>
    <property type="molecule type" value="Genomic_DNA"/>
</dbReference>
<gene>
    <name evidence="1" type="primary">SSCI67050.1</name>
</gene>
<proteinExistence type="predicted"/>
<evidence type="ECO:0000313" key="1">
    <source>
        <dbReference type="EMBL" id="CDW99013.1"/>
    </source>
</evidence>
<keyword evidence="2" id="KW-1185">Reference proteome</keyword>
<evidence type="ECO:0000313" key="2">
    <source>
        <dbReference type="Proteomes" id="UP000242770"/>
    </source>
</evidence>
<protein>
    <submittedName>
        <fullName evidence="1">Uncharacterized protein</fullName>
    </submittedName>
</protein>